<dbReference type="PANTHER" id="PTHR33606:SF3">
    <property type="entry name" value="PROTEIN YCII"/>
    <property type="match status" value="1"/>
</dbReference>
<dbReference type="Pfam" id="PF03795">
    <property type="entry name" value="YCII"/>
    <property type="match status" value="1"/>
</dbReference>
<evidence type="ECO:0000259" key="2">
    <source>
        <dbReference type="Pfam" id="PF03795"/>
    </source>
</evidence>
<evidence type="ECO:0000313" key="4">
    <source>
        <dbReference type="Proteomes" id="UP000531216"/>
    </source>
</evidence>
<name>A0A7W6BTL4_9HYPH</name>
<reference evidence="3 4" key="1">
    <citation type="submission" date="2020-08" db="EMBL/GenBank/DDBJ databases">
        <title>Genomic Encyclopedia of Type Strains, Phase IV (KMG-IV): sequencing the most valuable type-strain genomes for metagenomic binning, comparative biology and taxonomic classification.</title>
        <authorList>
            <person name="Goeker M."/>
        </authorList>
    </citation>
    <scope>NUCLEOTIDE SEQUENCE [LARGE SCALE GENOMIC DNA]</scope>
    <source>
        <strain evidence="3 4">DSM 25024</strain>
    </source>
</reference>
<keyword evidence="4" id="KW-1185">Reference proteome</keyword>
<dbReference type="PANTHER" id="PTHR33606">
    <property type="entry name" value="PROTEIN YCII"/>
    <property type="match status" value="1"/>
</dbReference>
<evidence type="ECO:0000313" key="3">
    <source>
        <dbReference type="EMBL" id="MBB3937774.1"/>
    </source>
</evidence>
<dbReference type="InterPro" id="IPR051807">
    <property type="entry name" value="Sec-metab_biosynth-assoc"/>
</dbReference>
<dbReference type="SUPFAM" id="SSF54909">
    <property type="entry name" value="Dimeric alpha+beta barrel"/>
    <property type="match status" value="1"/>
</dbReference>
<gene>
    <name evidence="3" type="ORF">GGR05_003942</name>
</gene>
<comment type="caution">
    <text evidence="3">The sequence shown here is derived from an EMBL/GenBank/DDBJ whole genome shotgun (WGS) entry which is preliminary data.</text>
</comment>
<dbReference type="AlphaFoldDB" id="A0A7W6BTL4"/>
<dbReference type="RefSeq" id="WP_090964791.1">
    <property type="nucleotide sequence ID" value="NZ_FOOA01000014.1"/>
</dbReference>
<feature type="domain" description="YCII-related" evidence="2">
    <location>
        <begin position="1"/>
        <end position="87"/>
    </location>
</feature>
<dbReference type="InterPro" id="IPR011008">
    <property type="entry name" value="Dimeric_a/b-barrel"/>
</dbReference>
<dbReference type="OrthoDB" id="2293521at2"/>
<dbReference type="Proteomes" id="UP000531216">
    <property type="component" value="Unassembled WGS sequence"/>
</dbReference>
<organism evidence="3 4">
    <name type="scientific">Aureimonas phyllosphaerae</name>
    <dbReference type="NCBI Taxonomy" id="1166078"/>
    <lineage>
        <taxon>Bacteria</taxon>
        <taxon>Pseudomonadati</taxon>
        <taxon>Pseudomonadota</taxon>
        <taxon>Alphaproteobacteria</taxon>
        <taxon>Hyphomicrobiales</taxon>
        <taxon>Aurantimonadaceae</taxon>
        <taxon>Aureimonas</taxon>
    </lineage>
</organism>
<sequence length="94" mass="10533">MHFIVHCLDRPNAVQDRLAHYDAHKAYLASASVKSVISGPLVADDNETMIGSLFLLEADSKDEVLAFNAADPFNRAGIWEKVEIHPFLKRVDNR</sequence>
<comment type="similarity">
    <text evidence="1">Belongs to the YciI family.</text>
</comment>
<accession>A0A7W6BTL4</accession>
<protein>
    <recommendedName>
        <fullName evidence="2">YCII-related domain-containing protein</fullName>
    </recommendedName>
</protein>
<dbReference type="EMBL" id="JACIDO010000011">
    <property type="protein sequence ID" value="MBB3937774.1"/>
    <property type="molecule type" value="Genomic_DNA"/>
</dbReference>
<dbReference type="InterPro" id="IPR005545">
    <property type="entry name" value="YCII"/>
</dbReference>
<dbReference type="Gene3D" id="3.30.70.1060">
    <property type="entry name" value="Dimeric alpha+beta barrel"/>
    <property type="match status" value="1"/>
</dbReference>
<proteinExistence type="inferred from homology"/>
<evidence type="ECO:0000256" key="1">
    <source>
        <dbReference type="ARBA" id="ARBA00007689"/>
    </source>
</evidence>